<evidence type="ECO:0000313" key="3">
    <source>
        <dbReference type="Proteomes" id="UP001595699"/>
    </source>
</evidence>
<name>A0ABV7YP33_9ACTN</name>
<dbReference type="EMBL" id="JBHRZH010000056">
    <property type="protein sequence ID" value="MFC3766633.1"/>
    <property type="molecule type" value="Genomic_DNA"/>
</dbReference>
<accession>A0ABV7YP33</accession>
<organism evidence="2 3">
    <name type="scientific">Tenggerimyces flavus</name>
    <dbReference type="NCBI Taxonomy" id="1708749"/>
    <lineage>
        <taxon>Bacteria</taxon>
        <taxon>Bacillati</taxon>
        <taxon>Actinomycetota</taxon>
        <taxon>Actinomycetes</taxon>
        <taxon>Propionibacteriales</taxon>
        <taxon>Nocardioidaceae</taxon>
        <taxon>Tenggerimyces</taxon>
    </lineage>
</organism>
<reference evidence="3" key="1">
    <citation type="journal article" date="2019" name="Int. J. Syst. Evol. Microbiol.">
        <title>The Global Catalogue of Microorganisms (GCM) 10K type strain sequencing project: providing services to taxonomists for standard genome sequencing and annotation.</title>
        <authorList>
            <consortium name="The Broad Institute Genomics Platform"/>
            <consortium name="The Broad Institute Genome Sequencing Center for Infectious Disease"/>
            <person name="Wu L."/>
            <person name="Ma J."/>
        </authorList>
    </citation>
    <scope>NUCLEOTIDE SEQUENCE [LARGE SCALE GENOMIC DNA]</scope>
    <source>
        <strain evidence="3">CGMCC 4.7241</strain>
    </source>
</reference>
<comment type="caution">
    <text evidence="2">The sequence shown here is derived from an EMBL/GenBank/DDBJ whole genome shotgun (WGS) entry which is preliminary data.</text>
</comment>
<proteinExistence type="predicted"/>
<evidence type="ECO:0000313" key="2">
    <source>
        <dbReference type="EMBL" id="MFC3766633.1"/>
    </source>
</evidence>
<evidence type="ECO:0008006" key="4">
    <source>
        <dbReference type="Google" id="ProtNLM"/>
    </source>
</evidence>
<evidence type="ECO:0000256" key="1">
    <source>
        <dbReference type="SAM" id="MobiDB-lite"/>
    </source>
</evidence>
<dbReference type="Proteomes" id="UP001595699">
    <property type="component" value="Unassembled WGS sequence"/>
</dbReference>
<feature type="region of interest" description="Disordered" evidence="1">
    <location>
        <begin position="22"/>
        <end position="53"/>
    </location>
</feature>
<sequence>MRPAKTKIKRFKLETKYVHHRSEGLTRRRNKGTRLLVLESPEHQDGSNVPDKK</sequence>
<gene>
    <name evidence="2" type="ORF">ACFOUW_37800</name>
</gene>
<keyword evidence="3" id="KW-1185">Reference proteome</keyword>
<dbReference type="RefSeq" id="WP_205118182.1">
    <property type="nucleotide sequence ID" value="NZ_JAFBCM010000001.1"/>
</dbReference>
<feature type="compositionally biased region" description="Basic and acidic residues" evidence="1">
    <location>
        <begin position="40"/>
        <end position="53"/>
    </location>
</feature>
<protein>
    <recommendedName>
        <fullName evidence="4">Ribosomal protein L32</fullName>
    </recommendedName>
</protein>